<evidence type="ECO:0000256" key="7">
    <source>
        <dbReference type="ARBA" id="ARBA00049158"/>
    </source>
</evidence>
<dbReference type="InterPro" id="IPR004013">
    <property type="entry name" value="PHP_dom"/>
</dbReference>
<dbReference type="Pfam" id="PF02811">
    <property type="entry name" value="PHP"/>
    <property type="match status" value="1"/>
</dbReference>
<dbReference type="Gene3D" id="3.20.20.140">
    <property type="entry name" value="Metal-dependent hydrolases"/>
    <property type="match status" value="1"/>
</dbReference>
<dbReference type="RefSeq" id="WP_268778777.1">
    <property type="nucleotide sequence ID" value="NZ_JAPRAT010000002.1"/>
</dbReference>
<keyword evidence="4 8" id="KW-0028">Amino-acid biosynthesis</keyword>
<keyword evidence="6 8" id="KW-0368">Histidine biosynthesis</keyword>
<comment type="similarity">
    <text evidence="2 8">Belongs to the PHP hydrolase family. HisK subfamily.</text>
</comment>
<gene>
    <name evidence="10" type="primary">hisJ</name>
    <name evidence="10" type="ORF">OWO01_02145</name>
</gene>
<comment type="caution">
    <text evidence="10">The sequence shown here is derived from an EMBL/GenBank/DDBJ whole genome shotgun (WGS) entry which is preliminary data.</text>
</comment>
<comment type="catalytic activity">
    <reaction evidence="7 8">
        <text>L-histidinol phosphate + H2O = L-histidinol + phosphate</text>
        <dbReference type="Rhea" id="RHEA:14465"/>
        <dbReference type="ChEBI" id="CHEBI:15377"/>
        <dbReference type="ChEBI" id="CHEBI:43474"/>
        <dbReference type="ChEBI" id="CHEBI:57699"/>
        <dbReference type="ChEBI" id="CHEBI:57980"/>
        <dbReference type="EC" id="3.1.3.15"/>
    </reaction>
</comment>
<dbReference type="PANTHER" id="PTHR21039">
    <property type="entry name" value="HISTIDINOL PHOSPHATASE-RELATED"/>
    <property type="match status" value="1"/>
</dbReference>
<feature type="domain" description="PHP" evidence="9">
    <location>
        <begin position="8"/>
        <end position="220"/>
    </location>
</feature>
<name>A0A9J6R8M3_9BACI</name>
<evidence type="ECO:0000256" key="2">
    <source>
        <dbReference type="ARBA" id="ARBA00009152"/>
    </source>
</evidence>
<comment type="pathway">
    <text evidence="1 8">Amino-acid biosynthesis; L-histidine biosynthesis; L-histidine from 5-phospho-alpha-D-ribose 1-diphosphate: step 8/9.</text>
</comment>
<sequence>MKMYTIGDFHIHTNYCPHGTMDSMEEYINVAIARGLKEVSFTEHAPLPKNFQDPAPERDSAMSWSDLSNYFVEGEKWKQKYRDQIKVHIGFEVDYIEGFETDTRSFLNQYGELIDDAILSVHMLKLPDGSYVCLDYSADEFKRIISLFGDVDTVYQAYYQTILKAIDADLGAFKPKRIGHLTLVEKFSRKYPARNDFANQLEPILQKIKENQLALDLNTAGLFKEDCQTLYPNPRVINRAKELGINLVPGSDSHEAKTIARGYDQILGYFS</sequence>
<organism evidence="10 11">
    <name type="scientific">Natronobacillus azotifigens</name>
    <dbReference type="NCBI Taxonomy" id="472978"/>
    <lineage>
        <taxon>Bacteria</taxon>
        <taxon>Bacillati</taxon>
        <taxon>Bacillota</taxon>
        <taxon>Bacilli</taxon>
        <taxon>Bacillales</taxon>
        <taxon>Bacillaceae</taxon>
        <taxon>Natronobacillus</taxon>
    </lineage>
</organism>
<dbReference type="EC" id="3.1.3.15" evidence="3 8"/>
<evidence type="ECO:0000256" key="3">
    <source>
        <dbReference type="ARBA" id="ARBA00013085"/>
    </source>
</evidence>
<evidence type="ECO:0000256" key="6">
    <source>
        <dbReference type="ARBA" id="ARBA00023102"/>
    </source>
</evidence>
<keyword evidence="5 8" id="KW-0378">Hydrolase</keyword>
<accession>A0A9J6R8M3</accession>
<evidence type="ECO:0000313" key="10">
    <source>
        <dbReference type="EMBL" id="MCZ0702010.1"/>
    </source>
</evidence>
<dbReference type="GO" id="GO:0000105">
    <property type="term" value="P:L-histidine biosynthetic process"/>
    <property type="evidence" value="ECO:0007669"/>
    <property type="project" value="UniProtKB-UniRule"/>
</dbReference>
<protein>
    <recommendedName>
        <fullName evidence="3 8">Histidinol-phosphatase</fullName>
        <shortName evidence="8">HolPase</shortName>
        <ecNumber evidence="3 8">3.1.3.15</ecNumber>
    </recommendedName>
</protein>
<dbReference type="InterPro" id="IPR016195">
    <property type="entry name" value="Pol/histidinol_Pase-like"/>
</dbReference>
<dbReference type="NCBIfam" id="TIGR01856">
    <property type="entry name" value="hisJ_fam"/>
    <property type="match status" value="1"/>
</dbReference>
<dbReference type="CDD" id="cd12110">
    <property type="entry name" value="PHP_HisPPase_Hisj_like"/>
    <property type="match status" value="1"/>
</dbReference>
<evidence type="ECO:0000256" key="8">
    <source>
        <dbReference type="RuleBase" id="RU366003"/>
    </source>
</evidence>
<dbReference type="GO" id="GO:0005737">
    <property type="term" value="C:cytoplasm"/>
    <property type="evidence" value="ECO:0007669"/>
    <property type="project" value="TreeGrafter"/>
</dbReference>
<dbReference type="GO" id="GO:0004401">
    <property type="term" value="F:histidinol-phosphatase activity"/>
    <property type="evidence" value="ECO:0007669"/>
    <property type="project" value="UniProtKB-UniRule"/>
</dbReference>
<evidence type="ECO:0000313" key="11">
    <source>
        <dbReference type="Proteomes" id="UP001084197"/>
    </source>
</evidence>
<dbReference type="InterPro" id="IPR010140">
    <property type="entry name" value="Histidinol_P_phosphatase_HisJ"/>
</dbReference>
<dbReference type="EMBL" id="JAPRAT010000002">
    <property type="protein sequence ID" value="MCZ0702010.1"/>
    <property type="molecule type" value="Genomic_DNA"/>
</dbReference>
<dbReference type="NCBIfam" id="NF005996">
    <property type="entry name" value="PRK08123.1"/>
    <property type="match status" value="1"/>
</dbReference>
<reference evidence="10" key="1">
    <citation type="submission" date="2022-11" db="EMBL/GenBank/DDBJ databases">
        <title>WGS of Natronobacillus azotifigens 24KS-1, an anaerobic diazotrophic haloalkaliphile from soda-rich habitats.</title>
        <authorList>
            <person name="Sorokin D.Y."/>
            <person name="Merkel A.Y."/>
        </authorList>
    </citation>
    <scope>NUCLEOTIDE SEQUENCE</scope>
    <source>
        <strain evidence="10">24KS-1</strain>
    </source>
</reference>
<keyword evidence="11" id="KW-1185">Reference proteome</keyword>
<evidence type="ECO:0000256" key="1">
    <source>
        <dbReference type="ARBA" id="ARBA00004970"/>
    </source>
</evidence>
<dbReference type="Proteomes" id="UP001084197">
    <property type="component" value="Unassembled WGS sequence"/>
</dbReference>
<evidence type="ECO:0000256" key="4">
    <source>
        <dbReference type="ARBA" id="ARBA00022605"/>
    </source>
</evidence>
<proteinExistence type="inferred from homology"/>
<evidence type="ECO:0000259" key="9">
    <source>
        <dbReference type="Pfam" id="PF02811"/>
    </source>
</evidence>
<dbReference type="AlphaFoldDB" id="A0A9J6R8M3"/>
<evidence type="ECO:0000256" key="5">
    <source>
        <dbReference type="ARBA" id="ARBA00022801"/>
    </source>
</evidence>
<dbReference type="SUPFAM" id="SSF89550">
    <property type="entry name" value="PHP domain-like"/>
    <property type="match status" value="1"/>
</dbReference>
<dbReference type="PANTHER" id="PTHR21039:SF0">
    <property type="entry name" value="HISTIDINOL-PHOSPHATASE"/>
    <property type="match status" value="1"/>
</dbReference>